<reference evidence="1 2" key="1">
    <citation type="submission" date="2019-06" db="EMBL/GenBank/DDBJ databases">
        <title>Genomic Encyclopedia of Type Strains, Phase IV (KMG-V): Genome sequencing to study the core and pangenomes of soil and plant-associated prokaryotes.</title>
        <authorList>
            <person name="Whitman W."/>
        </authorList>
    </citation>
    <scope>NUCLEOTIDE SEQUENCE [LARGE SCALE GENOMIC DNA]</scope>
    <source>
        <strain evidence="1 2">BR 11880</strain>
    </source>
</reference>
<protein>
    <submittedName>
        <fullName evidence="1">Uncharacterized protein</fullName>
    </submittedName>
</protein>
<organism evidence="1 2">
    <name type="scientific">Nitrospirillum amazonense</name>
    <dbReference type="NCBI Taxonomy" id="28077"/>
    <lineage>
        <taxon>Bacteria</taxon>
        <taxon>Pseudomonadati</taxon>
        <taxon>Pseudomonadota</taxon>
        <taxon>Alphaproteobacteria</taxon>
        <taxon>Rhodospirillales</taxon>
        <taxon>Azospirillaceae</taxon>
        <taxon>Nitrospirillum</taxon>
    </lineage>
</organism>
<comment type="caution">
    <text evidence="1">The sequence shown here is derived from an EMBL/GenBank/DDBJ whole genome shotgun (WGS) entry which is preliminary data.</text>
</comment>
<dbReference type="AlphaFoldDB" id="A0A560FFM2"/>
<gene>
    <name evidence="1" type="ORF">FBZ89_107121</name>
</gene>
<name>A0A560FFM2_9PROT</name>
<sequence length="74" mass="8265">MAAVIDHHANELRTVLPEVADRADRLMDRINLLRPVYEAQVRNDVNPTPAGERYGTAAAADRVFAFLRSEFASL</sequence>
<dbReference type="Proteomes" id="UP000319859">
    <property type="component" value="Unassembled WGS sequence"/>
</dbReference>
<accession>A0A560FFM2</accession>
<dbReference type="EMBL" id="VITN01000007">
    <property type="protein sequence ID" value="TWB20410.1"/>
    <property type="molecule type" value="Genomic_DNA"/>
</dbReference>
<evidence type="ECO:0000313" key="1">
    <source>
        <dbReference type="EMBL" id="TWB20410.1"/>
    </source>
</evidence>
<proteinExistence type="predicted"/>
<evidence type="ECO:0000313" key="2">
    <source>
        <dbReference type="Proteomes" id="UP000319859"/>
    </source>
</evidence>